<evidence type="ECO:0000313" key="2">
    <source>
        <dbReference type="EMBL" id="KAF4305757.1"/>
    </source>
</evidence>
<proteinExistence type="predicted"/>
<dbReference type="Proteomes" id="UP000572817">
    <property type="component" value="Unassembled WGS sequence"/>
</dbReference>
<evidence type="ECO:0000313" key="3">
    <source>
        <dbReference type="Proteomes" id="UP000572817"/>
    </source>
</evidence>
<sequence>MVPTTEMVNAGSIKYYVACYSVMNLCDMRLISSDAIFFFSEIWSGISTELEVKLCRVAIGSACKIHAASVKGPSERVKTVIERPQDPTASNALAVTKDTNTANGLLIQYSIWRLSMNDGTLEALQRTVKRAMPDLANKPSNEGTVAFYDFESALEKNDAQKLIQEVKGTYPNVCSLDVDLIINLHAALRKDDLGNQLPYQSLAPFLGFVHDRASASWEPDMLEQVVRQILHDIKILNKTRYTFSVSTVSELADDSEDLAPFVSSVRQTLLEIRDFLLAQATELREQHGGIQRHISTNDLMVKIGNCVDKTALMVLEEQVFAIHAEQLATRNGRGVDYIDELIQWIDVALGSR</sequence>
<organism evidence="2 3">
    <name type="scientific">Botryosphaeria dothidea</name>
    <dbReference type="NCBI Taxonomy" id="55169"/>
    <lineage>
        <taxon>Eukaryota</taxon>
        <taxon>Fungi</taxon>
        <taxon>Dikarya</taxon>
        <taxon>Ascomycota</taxon>
        <taxon>Pezizomycotina</taxon>
        <taxon>Dothideomycetes</taxon>
        <taxon>Dothideomycetes incertae sedis</taxon>
        <taxon>Botryosphaeriales</taxon>
        <taxon>Botryosphaeriaceae</taxon>
        <taxon>Botryosphaeria</taxon>
    </lineage>
</organism>
<dbReference type="OrthoDB" id="3791994at2759"/>
<dbReference type="EMBL" id="WWBZ02000040">
    <property type="protein sequence ID" value="KAF4305757.1"/>
    <property type="molecule type" value="Genomic_DNA"/>
</dbReference>
<dbReference type="EMBL" id="WWBZ02000082">
    <property type="protein sequence ID" value="KAF4301216.1"/>
    <property type="molecule type" value="Genomic_DNA"/>
</dbReference>
<name>A0A8H4N7Q9_9PEZI</name>
<reference evidence="2 3" key="1">
    <citation type="submission" date="2020-04" db="EMBL/GenBank/DDBJ databases">
        <title>Genome Assembly and Annotation of Botryosphaeria dothidea sdau 11-99, a Latent Pathogen of Apple Fruit Ring Rot in China.</title>
        <authorList>
            <person name="Yu C."/>
            <person name="Diao Y."/>
            <person name="Lu Q."/>
            <person name="Zhao J."/>
            <person name="Cui S."/>
            <person name="Peng C."/>
            <person name="He B."/>
            <person name="Liu H."/>
        </authorList>
    </citation>
    <scope>NUCLEOTIDE SEQUENCE [LARGE SCALE GENOMIC DNA]</scope>
    <source>
        <strain evidence="2">Sdau11-99</strain>
        <strain evidence="3">sdau11-99</strain>
    </source>
</reference>
<comment type="caution">
    <text evidence="2">The sequence shown here is derived from an EMBL/GenBank/DDBJ whole genome shotgun (WGS) entry which is preliminary data.</text>
</comment>
<dbReference type="AlphaFoldDB" id="A0A8H4N7Q9"/>
<evidence type="ECO:0000313" key="1">
    <source>
        <dbReference type="EMBL" id="KAF4301216.1"/>
    </source>
</evidence>
<accession>A0A8H4N7Q9</accession>
<gene>
    <name evidence="2" type="ORF">GTA08_BOTSDO07290</name>
    <name evidence="1" type="ORF">GTA08_BOTSDO11482</name>
</gene>
<protein>
    <submittedName>
        <fullName evidence="2">Uncharacterized protein</fullName>
    </submittedName>
</protein>
<keyword evidence="3" id="KW-1185">Reference proteome</keyword>